<dbReference type="Proteomes" id="UP000196239">
    <property type="component" value="Chromosome 1"/>
</dbReference>
<organism evidence="1 2">
    <name type="scientific">Nitrosotalea devaniterrae</name>
    <dbReference type="NCBI Taxonomy" id="1078905"/>
    <lineage>
        <taxon>Archaea</taxon>
        <taxon>Nitrososphaerota</taxon>
        <taxon>Nitrososphaeria</taxon>
        <taxon>Nitrosotaleales</taxon>
        <taxon>Nitrosotaleaceae</taxon>
        <taxon>Nitrosotalea</taxon>
    </lineage>
</organism>
<evidence type="ECO:0000313" key="2">
    <source>
        <dbReference type="Proteomes" id="UP000196239"/>
    </source>
</evidence>
<sequence length="53" mass="5811">MSVDVVCGRCGAKIANMRMLKSIKDVMRPYNSKCPSCGQTLSPSEFSVDVQKN</sequence>
<accession>A0A128A5W0</accession>
<dbReference type="EMBL" id="LN890280">
    <property type="protein sequence ID" value="CUR52744.1"/>
    <property type="molecule type" value="Genomic_DNA"/>
</dbReference>
<gene>
    <name evidence="1" type="ORF">NDEV_1982</name>
</gene>
<dbReference type="KEGG" id="ndv:NDEV_1982"/>
<evidence type="ECO:0000313" key="1">
    <source>
        <dbReference type="EMBL" id="CUR52744.1"/>
    </source>
</evidence>
<name>A0A128A5W0_9ARCH</name>
<dbReference type="AlphaFoldDB" id="A0A128A5W0"/>
<proteinExistence type="predicted"/>
<keyword evidence="2" id="KW-1185">Reference proteome</keyword>
<protein>
    <submittedName>
        <fullName evidence="1">Uncharacterized protein</fullName>
    </submittedName>
</protein>
<reference evidence="2" key="1">
    <citation type="submission" date="2015-10" db="EMBL/GenBank/DDBJ databases">
        <authorList>
            <person name="Lehtovirta-Morley L.E."/>
            <person name="Vieille C."/>
        </authorList>
    </citation>
    <scope>NUCLEOTIDE SEQUENCE [LARGE SCALE GENOMIC DNA]</scope>
</reference>